<name>A0ABN9V1L7_9DINO</name>
<reference evidence="1" key="1">
    <citation type="submission" date="2023-10" db="EMBL/GenBank/DDBJ databases">
        <authorList>
            <person name="Chen Y."/>
            <person name="Shah S."/>
            <person name="Dougan E. K."/>
            <person name="Thang M."/>
            <person name="Chan C."/>
        </authorList>
    </citation>
    <scope>NUCLEOTIDE SEQUENCE [LARGE SCALE GENOMIC DNA]</scope>
</reference>
<organism evidence="1 2">
    <name type="scientific">Prorocentrum cordatum</name>
    <dbReference type="NCBI Taxonomy" id="2364126"/>
    <lineage>
        <taxon>Eukaryota</taxon>
        <taxon>Sar</taxon>
        <taxon>Alveolata</taxon>
        <taxon>Dinophyceae</taxon>
        <taxon>Prorocentrales</taxon>
        <taxon>Prorocentraceae</taxon>
        <taxon>Prorocentrum</taxon>
    </lineage>
</organism>
<dbReference type="EMBL" id="CAUYUJ010016553">
    <property type="protein sequence ID" value="CAK0866614.1"/>
    <property type="molecule type" value="Genomic_DNA"/>
</dbReference>
<dbReference type="SUPFAM" id="SSF52047">
    <property type="entry name" value="RNI-like"/>
    <property type="match status" value="1"/>
</dbReference>
<comment type="caution">
    <text evidence="1">The sequence shown here is derived from an EMBL/GenBank/DDBJ whole genome shotgun (WGS) entry which is preliminary data.</text>
</comment>
<accession>A0ABN9V1L7</accession>
<feature type="non-terminal residue" evidence="1">
    <location>
        <position position="1"/>
    </location>
</feature>
<dbReference type="InterPro" id="IPR032675">
    <property type="entry name" value="LRR_dom_sf"/>
</dbReference>
<protein>
    <submittedName>
        <fullName evidence="1">Uncharacterized protein</fullName>
    </submittedName>
</protein>
<dbReference type="Proteomes" id="UP001189429">
    <property type="component" value="Unassembled WGS sequence"/>
</dbReference>
<evidence type="ECO:0000313" key="2">
    <source>
        <dbReference type="Proteomes" id="UP001189429"/>
    </source>
</evidence>
<dbReference type="Gene3D" id="3.80.10.10">
    <property type="entry name" value="Ribonuclease Inhibitor"/>
    <property type="match status" value="1"/>
</dbReference>
<keyword evidence="2" id="KW-1185">Reference proteome</keyword>
<proteinExistence type="predicted"/>
<sequence>VLLEAMLEAGVAARRLKLHHNRLSSSQGVAEFLKNCRGTLHELHLSHNDLDTAAAAQIVLAAAAARDEQGRLCYPRSEGGGRGAAPLWLRLEQNFINHAQLLQSV</sequence>
<feature type="non-terminal residue" evidence="1">
    <location>
        <position position="105"/>
    </location>
</feature>
<gene>
    <name evidence="1" type="ORF">PCOR1329_LOCUS53748</name>
</gene>
<evidence type="ECO:0000313" key="1">
    <source>
        <dbReference type="EMBL" id="CAK0866614.1"/>
    </source>
</evidence>